<sequence>MESLVNYESDEDTDNPSTSAEYMSAGNKIGDLDQNPRRDRRYGESYEDVKMELSEESDRSSPASDSVRQANRSRTNADSSNSSSHHRSNDLHRSSYSRDRRRSDRRSTSPRDRNGKDDRLSRSDDVKYRRVYTSSKDRNYRDKDYNRSRYEDRDRYRDSKYDRDHRDHDANRRDDRDGRRHRDDRNRSHRERNYYHQDRSSRRRSRSRSRSRSGSRMRERNYRSDKAAQKRQLLEKLGIELQPIDPSSGSSASGDTITGTAIHNSFELPKYYNPGVMNPAKYAQQMQKRKLLWGNKRNDDAKSDKESGESSRLKGTNQNSTDNSASTSSGTLGKWTNTRFAKDTDGKVASKFMRLMGIKDAATPPPHVTPTEDVIKKQEEMFSSMEQQYEVARTVTHTMRGMGLGFGRQF</sequence>
<feature type="compositionally biased region" description="Polar residues" evidence="1">
    <location>
        <begin position="313"/>
        <end position="338"/>
    </location>
</feature>
<reference evidence="3" key="1">
    <citation type="submission" date="2020-03" db="EMBL/GenBank/DDBJ databases">
        <title>Transcriptomic Profiling of the Digestive Tract of the Rat Flea, Xenopsylla cheopis, Following Blood Feeding and Infection with Yersinia pestis.</title>
        <authorList>
            <person name="Bland D.M."/>
            <person name="Martens C.A."/>
            <person name="Virtaneva K."/>
            <person name="Kanakabandi K."/>
            <person name="Long D."/>
            <person name="Rosenke R."/>
            <person name="Saturday G.A."/>
            <person name="Hoyt F.H."/>
            <person name="Bruno D.P."/>
            <person name="Ribeiro J.M.C."/>
            <person name="Hinnebusch J."/>
        </authorList>
    </citation>
    <scope>NUCLEOTIDE SEQUENCE</scope>
</reference>
<feature type="compositionally biased region" description="Basic and acidic residues" evidence="1">
    <location>
        <begin position="30"/>
        <end position="59"/>
    </location>
</feature>
<dbReference type="AlphaFoldDB" id="A0A6M2DSQ7"/>
<accession>A0A6M2DSQ7</accession>
<feature type="compositionally biased region" description="Basic and acidic residues" evidence="1">
    <location>
        <begin position="87"/>
        <end position="128"/>
    </location>
</feature>
<feature type="compositionally biased region" description="Basic and acidic residues" evidence="1">
    <location>
        <begin position="135"/>
        <end position="200"/>
    </location>
</feature>
<feature type="compositionally biased region" description="Polar residues" evidence="1">
    <location>
        <begin position="60"/>
        <end position="69"/>
    </location>
</feature>
<feature type="domain" description="Small acidic protein-like" evidence="2">
    <location>
        <begin position="335"/>
        <end position="405"/>
    </location>
</feature>
<keyword evidence="3" id="KW-0413">Isomerase</keyword>
<feature type="region of interest" description="Disordered" evidence="1">
    <location>
        <begin position="294"/>
        <end position="338"/>
    </location>
</feature>
<name>A0A6M2DSQ7_XENCH</name>
<feature type="compositionally biased region" description="Low complexity" evidence="1">
    <location>
        <begin position="70"/>
        <end position="83"/>
    </location>
</feature>
<dbReference type="PANTHER" id="PTHR22426">
    <property type="entry name" value="ARGININE_SERINE-RICH COILED-COIL PROTEIN 2"/>
    <property type="match status" value="1"/>
</dbReference>
<organism evidence="3">
    <name type="scientific">Xenopsylla cheopis</name>
    <name type="common">Oriental rat flea</name>
    <name type="synonym">Pulex cheopis</name>
    <dbReference type="NCBI Taxonomy" id="163159"/>
    <lineage>
        <taxon>Eukaryota</taxon>
        <taxon>Metazoa</taxon>
        <taxon>Ecdysozoa</taxon>
        <taxon>Arthropoda</taxon>
        <taxon>Hexapoda</taxon>
        <taxon>Insecta</taxon>
        <taxon>Pterygota</taxon>
        <taxon>Neoptera</taxon>
        <taxon>Endopterygota</taxon>
        <taxon>Siphonaptera</taxon>
        <taxon>Pulicidae</taxon>
        <taxon>Xenopsyllinae</taxon>
        <taxon>Xenopsylla</taxon>
    </lineage>
</organism>
<dbReference type="EMBL" id="GIIL01004884">
    <property type="protein sequence ID" value="NOV48610.1"/>
    <property type="molecule type" value="Transcribed_RNA"/>
</dbReference>
<evidence type="ECO:0000256" key="1">
    <source>
        <dbReference type="SAM" id="MobiDB-lite"/>
    </source>
</evidence>
<proteinExistence type="predicted"/>
<dbReference type="GO" id="GO:0016853">
    <property type="term" value="F:isomerase activity"/>
    <property type="evidence" value="ECO:0007669"/>
    <property type="project" value="UniProtKB-KW"/>
</dbReference>
<dbReference type="Pfam" id="PF15477">
    <property type="entry name" value="SMAP"/>
    <property type="match status" value="1"/>
</dbReference>
<dbReference type="InterPro" id="IPR028124">
    <property type="entry name" value="SMAP_dom"/>
</dbReference>
<feature type="region of interest" description="Disordered" evidence="1">
    <location>
        <begin position="1"/>
        <end position="228"/>
    </location>
</feature>
<feature type="compositionally biased region" description="Basic and acidic residues" evidence="1">
    <location>
        <begin position="296"/>
        <end position="312"/>
    </location>
</feature>
<protein>
    <submittedName>
        <fullName evidence="3">Putative peptidyl prolyl cis-trans isomerase</fullName>
    </submittedName>
</protein>
<feature type="compositionally biased region" description="Basic and acidic residues" evidence="1">
    <location>
        <begin position="216"/>
        <end position="228"/>
    </location>
</feature>
<feature type="compositionally biased region" description="Basic residues" evidence="1">
    <location>
        <begin position="201"/>
        <end position="215"/>
    </location>
</feature>
<evidence type="ECO:0000313" key="3">
    <source>
        <dbReference type="EMBL" id="NOV48610.1"/>
    </source>
</evidence>
<dbReference type="PANTHER" id="PTHR22426:SF2">
    <property type="entry name" value="ARGININE_SERINE-RICH COILED-COIL PROTEIN 2"/>
    <property type="match status" value="1"/>
</dbReference>
<evidence type="ECO:0000259" key="2">
    <source>
        <dbReference type="Pfam" id="PF15477"/>
    </source>
</evidence>